<organism evidence="3 4">
    <name type="scientific">Petromyzon marinus</name>
    <name type="common">Sea lamprey</name>
    <dbReference type="NCBI Taxonomy" id="7757"/>
    <lineage>
        <taxon>Eukaryota</taxon>
        <taxon>Metazoa</taxon>
        <taxon>Chordata</taxon>
        <taxon>Craniata</taxon>
        <taxon>Vertebrata</taxon>
        <taxon>Cyclostomata</taxon>
        <taxon>Hyperoartia</taxon>
        <taxon>Petromyzontiformes</taxon>
        <taxon>Petromyzontidae</taxon>
        <taxon>Petromyzon</taxon>
    </lineage>
</organism>
<reference evidence="4" key="1">
    <citation type="submission" date="2025-08" db="UniProtKB">
        <authorList>
            <consortium name="RefSeq"/>
        </authorList>
    </citation>
    <scope>IDENTIFICATION</scope>
    <source>
        <tissue evidence="4">Sperm</tissue>
    </source>
</reference>
<evidence type="ECO:0000256" key="1">
    <source>
        <dbReference type="SAM" id="MobiDB-lite"/>
    </source>
</evidence>
<feature type="transmembrane region" description="Helical" evidence="2">
    <location>
        <begin position="44"/>
        <end position="64"/>
    </location>
</feature>
<dbReference type="PANTHER" id="PTHR28613">
    <property type="entry name" value="SI:CH211-232M10.4-RELATED"/>
    <property type="match status" value="1"/>
</dbReference>
<dbReference type="Pfam" id="PF15125">
    <property type="entry name" value="TMEM238"/>
    <property type="match status" value="1"/>
</dbReference>
<keyword evidence="2" id="KW-0812">Transmembrane</keyword>
<keyword evidence="2" id="KW-1133">Transmembrane helix</keyword>
<dbReference type="RefSeq" id="XP_032832039.1">
    <property type="nucleotide sequence ID" value="XM_032976148.1"/>
</dbReference>
<evidence type="ECO:0000313" key="3">
    <source>
        <dbReference type="Proteomes" id="UP001318040"/>
    </source>
</evidence>
<evidence type="ECO:0000313" key="4">
    <source>
        <dbReference type="RefSeq" id="XP_032832039.1"/>
    </source>
</evidence>
<accession>A0AAJ7XER7</accession>
<dbReference type="InterPro" id="IPR029365">
    <property type="entry name" value="TMEM238"/>
</dbReference>
<keyword evidence="2" id="KW-0472">Membrane</keyword>
<protein>
    <submittedName>
        <fullName evidence="4">Transmembrane protein 238-like</fullName>
    </submittedName>
</protein>
<dbReference type="AlphaFoldDB" id="A0AAJ7XER7"/>
<feature type="region of interest" description="Disordered" evidence="1">
    <location>
        <begin position="136"/>
        <end position="158"/>
    </location>
</feature>
<feature type="transmembrane region" description="Helical" evidence="2">
    <location>
        <begin position="12"/>
        <end position="38"/>
    </location>
</feature>
<dbReference type="PANTHER" id="PTHR28613:SF7">
    <property type="entry name" value="TRANSMEMBRANE PROTEIN 238"/>
    <property type="match status" value="1"/>
</dbReference>
<dbReference type="Proteomes" id="UP001318040">
    <property type="component" value="Chromosome 58"/>
</dbReference>
<keyword evidence="3" id="KW-1185">Reference proteome</keyword>
<sequence>MAECGNRSLGRCAWAFVLALVFDVVGLVMILVGIFANQVAYYDFLIYTGAIVVFLSIIWWLFWFMGNITATESKYDRVNVTSRSFSRPWVRSSRNQTHQHSKRAHRDATNGSHHNQSFSNDVAGVKNGALPSTAVASGGGPARGWQPCGQDDTAATAF</sequence>
<evidence type="ECO:0000256" key="2">
    <source>
        <dbReference type="SAM" id="Phobius"/>
    </source>
</evidence>
<feature type="region of interest" description="Disordered" evidence="1">
    <location>
        <begin position="89"/>
        <end position="117"/>
    </location>
</feature>
<name>A0AAJ7XER7_PETMA</name>
<dbReference type="KEGG" id="pmrn:116955136"/>
<proteinExistence type="predicted"/>
<gene>
    <name evidence="4" type="primary">LOC116955136</name>
</gene>